<evidence type="ECO:0000256" key="8">
    <source>
        <dbReference type="ARBA" id="ARBA00023012"/>
    </source>
</evidence>
<feature type="transmembrane region" description="Helical" evidence="10">
    <location>
        <begin position="120"/>
        <end position="138"/>
    </location>
</feature>
<evidence type="ECO:0000256" key="2">
    <source>
        <dbReference type="ARBA" id="ARBA00012438"/>
    </source>
</evidence>
<dbReference type="EMBL" id="FNCN01000044">
    <property type="protein sequence ID" value="SDI33106.1"/>
    <property type="molecule type" value="Genomic_DNA"/>
</dbReference>
<dbReference type="Gene3D" id="3.30.565.10">
    <property type="entry name" value="Histidine kinase-like ATPase, C-terminal domain"/>
    <property type="match status" value="1"/>
</dbReference>
<dbReference type="InterPro" id="IPR011712">
    <property type="entry name" value="Sig_transdc_His_kin_sub3_dim/P"/>
</dbReference>
<keyword evidence="6 12" id="KW-0418">Kinase</keyword>
<dbReference type="InterPro" id="IPR005467">
    <property type="entry name" value="His_kinase_dom"/>
</dbReference>
<keyword evidence="7" id="KW-0067">ATP-binding</keyword>
<dbReference type="Pfam" id="PF07730">
    <property type="entry name" value="HisKA_3"/>
    <property type="match status" value="1"/>
</dbReference>
<feature type="domain" description="Histidine kinase" evidence="11">
    <location>
        <begin position="299"/>
        <end position="384"/>
    </location>
</feature>
<evidence type="ECO:0000256" key="5">
    <source>
        <dbReference type="ARBA" id="ARBA00022741"/>
    </source>
</evidence>
<keyword evidence="3" id="KW-0597">Phosphoprotein</keyword>
<dbReference type="GO" id="GO:0005524">
    <property type="term" value="F:ATP binding"/>
    <property type="evidence" value="ECO:0007669"/>
    <property type="project" value="UniProtKB-KW"/>
</dbReference>
<evidence type="ECO:0000256" key="4">
    <source>
        <dbReference type="ARBA" id="ARBA00022679"/>
    </source>
</evidence>
<dbReference type="GO" id="GO:0046983">
    <property type="term" value="F:protein dimerization activity"/>
    <property type="evidence" value="ECO:0007669"/>
    <property type="project" value="InterPro"/>
</dbReference>
<gene>
    <name evidence="12" type="ORF">SAMN05421505_14439</name>
</gene>
<proteinExistence type="predicted"/>
<dbReference type="InterPro" id="IPR050482">
    <property type="entry name" value="Sensor_HK_TwoCompSys"/>
</dbReference>
<reference evidence="12 13" key="1">
    <citation type="submission" date="2016-10" db="EMBL/GenBank/DDBJ databases">
        <authorList>
            <person name="de Groot N.N."/>
        </authorList>
    </citation>
    <scope>NUCLEOTIDE SEQUENCE [LARGE SCALE GENOMIC DNA]</scope>
    <source>
        <strain evidence="12 13">CPCC 201354</strain>
    </source>
</reference>
<keyword evidence="10" id="KW-1133">Transmembrane helix</keyword>
<dbReference type="GO" id="GO:0000155">
    <property type="term" value="F:phosphorelay sensor kinase activity"/>
    <property type="evidence" value="ECO:0007669"/>
    <property type="project" value="InterPro"/>
</dbReference>
<keyword evidence="8" id="KW-0902">Two-component regulatory system</keyword>
<comment type="catalytic activity">
    <reaction evidence="1">
        <text>ATP + protein L-histidine = ADP + protein N-phospho-L-histidine.</text>
        <dbReference type="EC" id="2.7.13.3"/>
    </reaction>
</comment>
<feature type="transmembrane region" description="Helical" evidence="10">
    <location>
        <begin position="150"/>
        <end position="171"/>
    </location>
</feature>
<dbReference type="EC" id="2.7.13.3" evidence="2"/>
<evidence type="ECO:0000256" key="9">
    <source>
        <dbReference type="SAM" id="MobiDB-lite"/>
    </source>
</evidence>
<evidence type="ECO:0000256" key="10">
    <source>
        <dbReference type="SAM" id="Phobius"/>
    </source>
</evidence>
<evidence type="ECO:0000256" key="7">
    <source>
        <dbReference type="ARBA" id="ARBA00022840"/>
    </source>
</evidence>
<keyword evidence="10" id="KW-0472">Membrane</keyword>
<evidence type="ECO:0000256" key="3">
    <source>
        <dbReference type="ARBA" id="ARBA00022553"/>
    </source>
</evidence>
<keyword evidence="10" id="KW-0812">Transmembrane</keyword>
<dbReference type="Proteomes" id="UP000198923">
    <property type="component" value="Unassembled WGS sequence"/>
</dbReference>
<dbReference type="PROSITE" id="PS50109">
    <property type="entry name" value="HIS_KIN"/>
    <property type="match status" value="1"/>
</dbReference>
<keyword evidence="5" id="KW-0547">Nucleotide-binding</keyword>
<evidence type="ECO:0000313" key="12">
    <source>
        <dbReference type="EMBL" id="SDI33106.1"/>
    </source>
</evidence>
<evidence type="ECO:0000259" key="11">
    <source>
        <dbReference type="PROSITE" id="PS50109"/>
    </source>
</evidence>
<organism evidence="12 13">
    <name type="scientific">Sinosporangium album</name>
    <dbReference type="NCBI Taxonomy" id="504805"/>
    <lineage>
        <taxon>Bacteria</taxon>
        <taxon>Bacillati</taxon>
        <taxon>Actinomycetota</taxon>
        <taxon>Actinomycetes</taxon>
        <taxon>Streptosporangiales</taxon>
        <taxon>Streptosporangiaceae</taxon>
        <taxon>Sinosporangium</taxon>
    </lineage>
</organism>
<evidence type="ECO:0000256" key="6">
    <source>
        <dbReference type="ARBA" id="ARBA00022777"/>
    </source>
</evidence>
<dbReference type="PANTHER" id="PTHR24421:SF10">
    <property type="entry name" value="NITRATE_NITRITE SENSOR PROTEIN NARQ"/>
    <property type="match status" value="1"/>
</dbReference>
<dbReference type="Pfam" id="PF02518">
    <property type="entry name" value="HATPase_c"/>
    <property type="match status" value="1"/>
</dbReference>
<dbReference type="STRING" id="504805.SAMN05421505_14439"/>
<dbReference type="RefSeq" id="WP_093175221.1">
    <property type="nucleotide sequence ID" value="NZ_FNCN01000044.1"/>
</dbReference>
<protein>
    <recommendedName>
        <fullName evidence="2">histidine kinase</fullName>
        <ecNumber evidence="2">2.7.13.3</ecNumber>
    </recommendedName>
</protein>
<dbReference type="OrthoDB" id="227596at2"/>
<dbReference type="CDD" id="cd16917">
    <property type="entry name" value="HATPase_UhpB-NarQ-NarX-like"/>
    <property type="match status" value="1"/>
</dbReference>
<evidence type="ECO:0000256" key="1">
    <source>
        <dbReference type="ARBA" id="ARBA00000085"/>
    </source>
</evidence>
<dbReference type="InterPro" id="IPR003594">
    <property type="entry name" value="HATPase_dom"/>
</dbReference>
<feature type="region of interest" description="Disordered" evidence="9">
    <location>
        <begin position="1"/>
        <end position="24"/>
    </location>
</feature>
<sequence length="390" mass="40416">MGLRKSDPAVSPLRGGARQGSTGPPGHLVNASAVLAVIGVFWLPPAVDAADAWRSAAGLVSAVLAAAGMLSRWRLPVASTVTAGAATVGASVLGVCQDPMLAAAWCLYPLALTRAARTRMPLLVAVGTVAALAMVTGVPAEDVGGSGQRLVLAVTALSVAWLLGAAVGRQVETAREAERARAAERTTRVQLDVARDVHDVVGHALGVISAEAGVTRGLSDATEQELRDTLADIEQHARSALEDIQALVRSLRTGDGSDSPGLSALPPLIAATRAAGLRIDTRISLPDGLPPKVGATAFRIVQESLANAVRHAPGAACTVDLHTDHDTLVIRIRDEGPGMRPGNHSSGFGLRGMRERARLIGGTVTWRDTPGHGFEVEARLPLDRRGGRPR</sequence>
<keyword evidence="13" id="KW-1185">Reference proteome</keyword>
<keyword evidence="4" id="KW-0808">Transferase</keyword>
<dbReference type="SMART" id="SM00387">
    <property type="entry name" value="HATPase_c"/>
    <property type="match status" value="1"/>
</dbReference>
<dbReference type="Gene3D" id="1.20.5.1930">
    <property type="match status" value="1"/>
</dbReference>
<name>A0A1G8JPI8_9ACTN</name>
<dbReference type="PANTHER" id="PTHR24421">
    <property type="entry name" value="NITRATE/NITRITE SENSOR PROTEIN NARX-RELATED"/>
    <property type="match status" value="1"/>
</dbReference>
<dbReference type="AlphaFoldDB" id="A0A1G8JPI8"/>
<dbReference type="SUPFAM" id="SSF55874">
    <property type="entry name" value="ATPase domain of HSP90 chaperone/DNA topoisomerase II/histidine kinase"/>
    <property type="match status" value="1"/>
</dbReference>
<dbReference type="InterPro" id="IPR036890">
    <property type="entry name" value="HATPase_C_sf"/>
</dbReference>
<dbReference type="GO" id="GO:0016020">
    <property type="term" value="C:membrane"/>
    <property type="evidence" value="ECO:0007669"/>
    <property type="project" value="InterPro"/>
</dbReference>
<evidence type="ECO:0000313" key="13">
    <source>
        <dbReference type="Proteomes" id="UP000198923"/>
    </source>
</evidence>
<accession>A0A1G8JPI8</accession>